<dbReference type="AlphaFoldDB" id="A0A0K8NTJ7"/>
<dbReference type="Pfam" id="PF00383">
    <property type="entry name" value="dCMP_cyt_deam_1"/>
    <property type="match status" value="1"/>
</dbReference>
<dbReference type="InterPro" id="IPR016192">
    <property type="entry name" value="APOBEC/CMP_deaminase_Zn-bd"/>
</dbReference>
<evidence type="ECO:0000256" key="8">
    <source>
        <dbReference type="HAMAP-Rule" id="MF_00972"/>
    </source>
</evidence>
<accession>A0A0K8NTJ7</accession>
<evidence type="ECO:0000256" key="2">
    <source>
        <dbReference type="ARBA" id="ARBA00011738"/>
    </source>
</evidence>
<dbReference type="Proteomes" id="UP000037660">
    <property type="component" value="Unassembled WGS sequence"/>
</dbReference>
<dbReference type="FunFam" id="3.40.140.10:FF:000005">
    <property type="entry name" value="tRNA-specific adenosine deaminase"/>
    <property type="match status" value="1"/>
</dbReference>
<evidence type="ECO:0000256" key="7">
    <source>
        <dbReference type="ARBA" id="ARBA00048045"/>
    </source>
</evidence>
<protein>
    <recommendedName>
        <fullName evidence="8">tRNA-specific adenosine deaminase</fullName>
        <ecNumber evidence="8">3.5.4.33</ecNumber>
    </recommendedName>
</protein>
<comment type="catalytic activity">
    <reaction evidence="7 8">
        <text>adenosine(34) in tRNA + H2O + H(+) = inosine(34) in tRNA + NH4(+)</text>
        <dbReference type="Rhea" id="RHEA:43168"/>
        <dbReference type="Rhea" id="RHEA-COMP:10373"/>
        <dbReference type="Rhea" id="RHEA-COMP:10374"/>
        <dbReference type="ChEBI" id="CHEBI:15377"/>
        <dbReference type="ChEBI" id="CHEBI:15378"/>
        <dbReference type="ChEBI" id="CHEBI:28938"/>
        <dbReference type="ChEBI" id="CHEBI:74411"/>
        <dbReference type="ChEBI" id="CHEBI:82852"/>
        <dbReference type="EC" id="3.5.4.33"/>
    </reaction>
</comment>
<organism evidence="10 11">
    <name type="scientific">Piscinibacter sakaiensis</name>
    <name type="common">Ideonella sakaiensis</name>
    <dbReference type="NCBI Taxonomy" id="1547922"/>
    <lineage>
        <taxon>Bacteria</taxon>
        <taxon>Pseudomonadati</taxon>
        <taxon>Pseudomonadota</taxon>
        <taxon>Betaproteobacteria</taxon>
        <taxon>Burkholderiales</taxon>
        <taxon>Sphaerotilaceae</taxon>
        <taxon>Piscinibacter</taxon>
    </lineage>
</organism>
<dbReference type="Gene3D" id="3.40.140.10">
    <property type="entry name" value="Cytidine Deaminase, domain 2"/>
    <property type="match status" value="1"/>
</dbReference>
<dbReference type="PROSITE" id="PS51747">
    <property type="entry name" value="CYT_DCMP_DEAMINASES_2"/>
    <property type="match status" value="1"/>
</dbReference>
<feature type="binding site" evidence="8">
    <location>
        <position position="75"/>
    </location>
    <ligand>
        <name>Zn(2+)</name>
        <dbReference type="ChEBI" id="CHEBI:29105"/>
        <note>catalytic</note>
    </ligand>
</feature>
<comment type="cofactor">
    <cofactor evidence="8">
        <name>Zn(2+)</name>
        <dbReference type="ChEBI" id="CHEBI:29105"/>
    </cofactor>
    <text evidence="8">Binds 1 zinc ion per subunit.</text>
</comment>
<dbReference type="STRING" id="1547922.ISF6_0114"/>
<evidence type="ECO:0000256" key="1">
    <source>
        <dbReference type="ARBA" id="ARBA00010669"/>
    </source>
</evidence>
<feature type="binding site" evidence="8">
    <location>
        <position position="108"/>
    </location>
    <ligand>
        <name>Zn(2+)</name>
        <dbReference type="ChEBI" id="CHEBI:29105"/>
        <note>catalytic</note>
    </ligand>
</feature>
<dbReference type="PANTHER" id="PTHR11079">
    <property type="entry name" value="CYTOSINE DEAMINASE FAMILY MEMBER"/>
    <property type="match status" value="1"/>
</dbReference>
<proteinExistence type="inferred from homology"/>
<gene>
    <name evidence="8" type="primary">tadA</name>
    <name evidence="10" type="ORF">ISF6_0114</name>
</gene>
<comment type="similarity">
    <text evidence="1">Belongs to the cytidine and deoxycytidylate deaminase family. ADAT2 subfamily.</text>
</comment>
<keyword evidence="3 8" id="KW-0819">tRNA processing</keyword>
<evidence type="ECO:0000259" key="9">
    <source>
        <dbReference type="PROSITE" id="PS51747"/>
    </source>
</evidence>
<dbReference type="PROSITE" id="PS00903">
    <property type="entry name" value="CYT_DCMP_DEAMINASES_1"/>
    <property type="match status" value="1"/>
</dbReference>
<evidence type="ECO:0000256" key="6">
    <source>
        <dbReference type="ARBA" id="ARBA00022833"/>
    </source>
</evidence>
<evidence type="ECO:0000313" key="10">
    <source>
        <dbReference type="EMBL" id="GAP33668.1"/>
    </source>
</evidence>
<keyword evidence="11" id="KW-1185">Reference proteome</keyword>
<dbReference type="EMBL" id="BBYR01000001">
    <property type="protein sequence ID" value="GAP33668.1"/>
    <property type="molecule type" value="Genomic_DNA"/>
</dbReference>
<dbReference type="GO" id="GO:0002100">
    <property type="term" value="P:tRNA wobble adenosine to inosine editing"/>
    <property type="evidence" value="ECO:0007669"/>
    <property type="project" value="UniProtKB-UniRule"/>
</dbReference>
<evidence type="ECO:0000256" key="4">
    <source>
        <dbReference type="ARBA" id="ARBA00022723"/>
    </source>
</evidence>
<dbReference type="RefSeq" id="WP_082367687.1">
    <property type="nucleotide sequence ID" value="NZ_BBYR01000001.1"/>
</dbReference>
<dbReference type="EC" id="3.5.4.33" evidence="8"/>
<dbReference type="OrthoDB" id="9802676at2"/>
<dbReference type="InterPro" id="IPR028883">
    <property type="entry name" value="tRNA_aden_deaminase"/>
</dbReference>
<evidence type="ECO:0000313" key="11">
    <source>
        <dbReference type="Proteomes" id="UP000037660"/>
    </source>
</evidence>
<keyword evidence="6 8" id="KW-0862">Zinc</keyword>
<dbReference type="HAMAP" id="MF_00972">
    <property type="entry name" value="tRNA_aden_deaminase"/>
    <property type="match status" value="1"/>
</dbReference>
<keyword evidence="4 8" id="KW-0479">Metal-binding</keyword>
<dbReference type="PANTHER" id="PTHR11079:SF202">
    <property type="entry name" value="TRNA-SPECIFIC ADENOSINE DEAMINASE"/>
    <property type="match status" value="1"/>
</dbReference>
<evidence type="ECO:0000256" key="3">
    <source>
        <dbReference type="ARBA" id="ARBA00022694"/>
    </source>
</evidence>
<dbReference type="InterPro" id="IPR016193">
    <property type="entry name" value="Cytidine_deaminase-like"/>
</dbReference>
<comment type="subunit">
    <text evidence="2 8">Homodimer.</text>
</comment>
<dbReference type="InterPro" id="IPR002125">
    <property type="entry name" value="CMP_dCMP_dom"/>
</dbReference>
<dbReference type="CDD" id="cd01285">
    <property type="entry name" value="nucleoside_deaminase"/>
    <property type="match status" value="1"/>
</dbReference>
<dbReference type="GO" id="GO:0008270">
    <property type="term" value="F:zinc ion binding"/>
    <property type="evidence" value="ECO:0007669"/>
    <property type="project" value="UniProtKB-UniRule"/>
</dbReference>
<reference evidence="11" key="1">
    <citation type="submission" date="2015-07" db="EMBL/GenBank/DDBJ databases">
        <title>Discovery of a poly(ethylene terephthalate assimilation.</title>
        <authorList>
            <person name="Yoshida S."/>
            <person name="Hiraga K."/>
            <person name="Takehana T."/>
            <person name="Taniguchi I."/>
            <person name="Yamaji H."/>
            <person name="Maeda Y."/>
            <person name="Toyohara K."/>
            <person name="Miyamoto K."/>
            <person name="Kimura Y."/>
            <person name="Oda K."/>
        </authorList>
    </citation>
    <scope>NUCLEOTIDE SEQUENCE [LARGE SCALE GENOMIC DNA]</scope>
    <source>
        <strain evidence="11">NBRC 110686 / TISTR 2288 / 201-F6</strain>
    </source>
</reference>
<feature type="active site" description="Proton donor" evidence="8">
    <location>
        <position position="77"/>
    </location>
</feature>
<feature type="binding site" evidence="8">
    <location>
        <position position="105"/>
    </location>
    <ligand>
        <name>Zn(2+)</name>
        <dbReference type="ChEBI" id="CHEBI:29105"/>
        <note>catalytic</note>
    </ligand>
</feature>
<comment type="function">
    <text evidence="8">Catalyzes the deamination of adenosine to inosine at the wobble position 34 of tRNA(Arg2).</text>
</comment>
<comment type="caution">
    <text evidence="10">The sequence shown here is derived from an EMBL/GenBank/DDBJ whole genome shotgun (WGS) entry which is preliminary data.</text>
</comment>
<evidence type="ECO:0000256" key="5">
    <source>
        <dbReference type="ARBA" id="ARBA00022801"/>
    </source>
</evidence>
<name>A0A0K8NTJ7_PISS1</name>
<sequence length="188" mass="20272">MPSPSPLPALPTDPPDAAEAVDAWAMGLALQEARRAWALGEVPVGAVLLRDTAAGPEVVATGHNRPIAEHDPTAHAELIALREGARILGNYRLPGCRLYVSLEPCAMCAMAMLHARLQRVVFGAFDPKTGAAGSVLDLFAEPRLNHHTHRHGGVLADACGQLLRDFFAERRRHGRERRLTAVPEAPPR</sequence>
<keyword evidence="5 8" id="KW-0378">Hydrolase</keyword>
<dbReference type="NCBIfam" id="NF008113">
    <property type="entry name" value="PRK10860.1"/>
    <property type="match status" value="1"/>
</dbReference>
<feature type="domain" description="CMP/dCMP-type deaminase" evidence="9">
    <location>
        <begin position="20"/>
        <end position="136"/>
    </location>
</feature>
<dbReference type="GO" id="GO:0052717">
    <property type="term" value="F:tRNA-specific adenosine-34 deaminase activity"/>
    <property type="evidence" value="ECO:0007669"/>
    <property type="project" value="UniProtKB-UniRule"/>
</dbReference>
<reference evidence="10 11" key="2">
    <citation type="journal article" date="2016" name="Science">
        <title>A bacterium that degrades and assimilates poly(ethylene terephthalate).</title>
        <authorList>
            <person name="Yoshida S."/>
            <person name="Hiraga K."/>
            <person name="Takehana T."/>
            <person name="Taniguchi I."/>
            <person name="Yamaji H."/>
            <person name="Maeda Y."/>
            <person name="Toyohara K."/>
            <person name="Miyamoto K."/>
            <person name="Kimura Y."/>
            <person name="Oda K."/>
        </authorList>
    </citation>
    <scope>NUCLEOTIDE SEQUENCE [LARGE SCALE GENOMIC DNA]</scope>
    <source>
        <strain evidence="11">NBRC 110686 / TISTR 2288 / 201-F6</strain>
    </source>
</reference>
<dbReference type="SUPFAM" id="SSF53927">
    <property type="entry name" value="Cytidine deaminase-like"/>
    <property type="match status" value="1"/>
</dbReference>